<gene>
    <name evidence="2" type="ORF">M378DRAFT_163928</name>
</gene>
<dbReference type="OrthoDB" id="40134at2759"/>
<dbReference type="AlphaFoldDB" id="A0A0C2WQL0"/>
<keyword evidence="1" id="KW-0472">Membrane</keyword>
<keyword evidence="3" id="KW-1185">Reference proteome</keyword>
<proteinExistence type="predicted"/>
<name>A0A0C2WQL0_AMAMK</name>
<reference evidence="2 3" key="1">
    <citation type="submission" date="2014-04" db="EMBL/GenBank/DDBJ databases">
        <title>Evolutionary Origins and Diversification of the Mycorrhizal Mutualists.</title>
        <authorList>
            <consortium name="DOE Joint Genome Institute"/>
            <consortium name="Mycorrhizal Genomics Consortium"/>
            <person name="Kohler A."/>
            <person name="Kuo A."/>
            <person name="Nagy L.G."/>
            <person name="Floudas D."/>
            <person name="Copeland A."/>
            <person name="Barry K.W."/>
            <person name="Cichocki N."/>
            <person name="Veneault-Fourrey C."/>
            <person name="LaButti K."/>
            <person name="Lindquist E.A."/>
            <person name="Lipzen A."/>
            <person name="Lundell T."/>
            <person name="Morin E."/>
            <person name="Murat C."/>
            <person name="Riley R."/>
            <person name="Ohm R."/>
            <person name="Sun H."/>
            <person name="Tunlid A."/>
            <person name="Henrissat B."/>
            <person name="Grigoriev I.V."/>
            <person name="Hibbett D.S."/>
            <person name="Martin F."/>
        </authorList>
    </citation>
    <scope>NUCLEOTIDE SEQUENCE [LARGE SCALE GENOMIC DNA]</scope>
    <source>
        <strain evidence="2 3">Koide BX008</strain>
    </source>
</reference>
<evidence type="ECO:0000313" key="2">
    <source>
        <dbReference type="EMBL" id="KIL63957.1"/>
    </source>
</evidence>
<dbReference type="HOGENOM" id="CLU_2440374_0_0_1"/>
<protein>
    <submittedName>
        <fullName evidence="2">Uncharacterized protein</fullName>
    </submittedName>
</protein>
<organism evidence="2 3">
    <name type="scientific">Amanita muscaria (strain Koide BX008)</name>
    <dbReference type="NCBI Taxonomy" id="946122"/>
    <lineage>
        <taxon>Eukaryota</taxon>
        <taxon>Fungi</taxon>
        <taxon>Dikarya</taxon>
        <taxon>Basidiomycota</taxon>
        <taxon>Agaricomycotina</taxon>
        <taxon>Agaricomycetes</taxon>
        <taxon>Agaricomycetidae</taxon>
        <taxon>Agaricales</taxon>
        <taxon>Pluteineae</taxon>
        <taxon>Amanitaceae</taxon>
        <taxon>Amanita</taxon>
    </lineage>
</organism>
<sequence>MGLVIGLIAAGLFGNIGIKTIYINLFEELFKGPPLMSSKGTMFEFNAFLMHIINTRVLVLVYRFVFSIRMNASLSFESSFRNRLRYTAAC</sequence>
<evidence type="ECO:0000313" key="3">
    <source>
        <dbReference type="Proteomes" id="UP000054549"/>
    </source>
</evidence>
<keyword evidence="1" id="KW-0812">Transmembrane</keyword>
<feature type="transmembrane region" description="Helical" evidence="1">
    <location>
        <begin position="43"/>
        <end position="65"/>
    </location>
</feature>
<evidence type="ECO:0000256" key="1">
    <source>
        <dbReference type="SAM" id="Phobius"/>
    </source>
</evidence>
<dbReference type="InParanoid" id="A0A0C2WQL0"/>
<dbReference type="Proteomes" id="UP000054549">
    <property type="component" value="Unassembled WGS sequence"/>
</dbReference>
<accession>A0A0C2WQL0</accession>
<keyword evidence="1" id="KW-1133">Transmembrane helix</keyword>
<dbReference type="EMBL" id="KN818254">
    <property type="protein sequence ID" value="KIL63957.1"/>
    <property type="molecule type" value="Genomic_DNA"/>
</dbReference>